<name>A0A1V9FNU1_9BACT</name>
<dbReference type="InterPro" id="IPR036390">
    <property type="entry name" value="WH_DNA-bd_sf"/>
</dbReference>
<organism evidence="2 3">
    <name type="scientific">Niastella vici</name>
    <dbReference type="NCBI Taxonomy" id="1703345"/>
    <lineage>
        <taxon>Bacteria</taxon>
        <taxon>Pseudomonadati</taxon>
        <taxon>Bacteroidota</taxon>
        <taxon>Chitinophagia</taxon>
        <taxon>Chitinophagales</taxon>
        <taxon>Chitinophagaceae</taxon>
        <taxon>Niastella</taxon>
    </lineage>
</organism>
<dbReference type="PANTHER" id="PTHR30432:SF1">
    <property type="entry name" value="DNA-BINDING TRANSCRIPTIONAL DUAL REGULATOR MODE"/>
    <property type="match status" value="1"/>
</dbReference>
<dbReference type="InterPro" id="IPR051815">
    <property type="entry name" value="Molybdate_resp_trans_reg"/>
</dbReference>
<dbReference type="RefSeq" id="WP_245843667.1">
    <property type="nucleotide sequence ID" value="NZ_LVYD01000068.1"/>
</dbReference>
<sequence length="121" mass="13655">MKKQMRDLFSKGAFRVNGSLWIEGDGTRFFGPGPVELLLLIEETGSINQAAKKMGMSYKKAWEIVSRLNEIVGSPMVITATGGEKGGGSTISEEARQLIEYYQSLRERFRKFMEQESQKLQ</sequence>
<dbReference type="InterPro" id="IPR000847">
    <property type="entry name" value="LysR_HTH_N"/>
</dbReference>
<dbReference type="AlphaFoldDB" id="A0A1V9FNU1"/>
<dbReference type="PANTHER" id="PTHR30432">
    <property type="entry name" value="TRANSCRIPTIONAL REGULATOR MODE"/>
    <property type="match status" value="1"/>
</dbReference>
<dbReference type="GO" id="GO:0003700">
    <property type="term" value="F:DNA-binding transcription factor activity"/>
    <property type="evidence" value="ECO:0007669"/>
    <property type="project" value="InterPro"/>
</dbReference>
<accession>A0A1V9FNU1</accession>
<evidence type="ECO:0000259" key="1">
    <source>
        <dbReference type="Pfam" id="PF00126"/>
    </source>
</evidence>
<evidence type="ECO:0000313" key="2">
    <source>
        <dbReference type="EMBL" id="OQP60025.1"/>
    </source>
</evidence>
<evidence type="ECO:0000313" key="3">
    <source>
        <dbReference type="Proteomes" id="UP000192796"/>
    </source>
</evidence>
<proteinExistence type="predicted"/>
<dbReference type="Gene3D" id="1.10.10.10">
    <property type="entry name" value="Winged helix-like DNA-binding domain superfamily/Winged helix DNA-binding domain"/>
    <property type="match status" value="1"/>
</dbReference>
<keyword evidence="3" id="KW-1185">Reference proteome</keyword>
<dbReference type="Proteomes" id="UP000192796">
    <property type="component" value="Unassembled WGS sequence"/>
</dbReference>
<protein>
    <submittedName>
        <fullName evidence="2">ModE family transcriptional regulator</fullName>
    </submittedName>
</protein>
<comment type="caution">
    <text evidence="2">The sequence shown here is derived from an EMBL/GenBank/DDBJ whole genome shotgun (WGS) entry which is preliminary data.</text>
</comment>
<gene>
    <name evidence="2" type="ORF">A3860_35225</name>
</gene>
<feature type="domain" description="HTH lysR-type" evidence="1">
    <location>
        <begin position="36"/>
        <end position="82"/>
    </location>
</feature>
<dbReference type="EMBL" id="LVYD01000068">
    <property type="protein sequence ID" value="OQP60025.1"/>
    <property type="molecule type" value="Genomic_DNA"/>
</dbReference>
<reference evidence="2 3" key="1">
    <citation type="submission" date="2016-03" db="EMBL/GenBank/DDBJ databases">
        <title>Niastella vici sp. nov., isolated from farmland soil.</title>
        <authorList>
            <person name="Chen L."/>
            <person name="Wang D."/>
            <person name="Yang S."/>
            <person name="Wang G."/>
        </authorList>
    </citation>
    <scope>NUCLEOTIDE SEQUENCE [LARGE SCALE GENOMIC DNA]</scope>
    <source>
        <strain evidence="2 3">DJ57</strain>
    </source>
</reference>
<dbReference type="Pfam" id="PF00126">
    <property type="entry name" value="HTH_1"/>
    <property type="match status" value="1"/>
</dbReference>
<dbReference type="InterPro" id="IPR036388">
    <property type="entry name" value="WH-like_DNA-bd_sf"/>
</dbReference>
<dbReference type="SUPFAM" id="SSF46785">
    <property type="entry name" value="Winged helix' DNA-binding domain"/>
    <property type="match status" value="1"/>
</dbReference>
<dbReference type="STRING" id="1703345.A3860_35225"/>